<dbReference type="AlphaFoldDB" id="A0A1I7W164"/>
<evidence type="ECO:0000256" key="4">
    <source>
        <dbReference type="ARBA" id="ARBA00022801"/>
    </source>
</evidence>
<sequence length="1200" mass="136619">MEDNLTTLDAAIGHLVNSNNSAAIPTQIFGRDPLYCGLYDKRARMEQNGMKAKLEVELIKDDPVESLIKNDSAEELITLTLPTQTRPNKRKHIRTDFDEIKVSSDAAEAQRREKERLERLSKIYESEVGDLVEVQCKGKLNAGEHPYVKLEPISKRLKTSSLPDVKPSTSFMDYDVIELSSDEDSDVDCRPLDLIQPLPFRRRSSLYRVLHEDVTDELHRVERERLCKKLLTEEELESKKLMGGRLLVNPGKASDEPDVYVPFHLNDVLQPHQLGGIRFMYGNVIESSKDYGKSPGFGCILAHAMGLGKTIQIIAFTDIFVRTTNAKKILIIVPVNTIQNWYSEFEKWLPNIVNEAGENIRPFVVWLLNDAVKTNEQRAELIQKWHTEGGVLLIGYDMFRVLVQIKPKKRVTGRPNKKIEEIVDLEKEELDAIALCAAREALLDPGPDLVVCDEGHRIKNERTGIAAALSAIKTRRRIVLTGYPLQNNLMEYYCMVDFVRPHYLGSKKEFSVMFEKPIKNGLCIDSTPSDLKIARQRTHILVELLKGFVQRRTHHLLKNILPPSYEFVVLLRKSPIQRMLYRAFLQYAQNEISVSGTAVFNPLKAFAVCSKIWNHPDILYEVFQKRKIEYESEINEKNAQLIATEDVTDDLTDTALSLALIDSSTLPAVLSDPTALHSSLDSFSYDNKSFFDEKFSADDLDTILQDTGGVCLAAEEISQIAPSFSANDNATAVHPAANGISHKMGVRSKHTTIANALLEELNLDRGIKYDWATFALHGYKPGILENGYKMVVSLAIIEQAVMNGEKVLLFSQSLLTLNQIERFLETSSSVTVGNEKLHWKRNTNYYRFDGSTTATERERLISRFNRDHNIFLFLISTRAGSLGINLVSASRVIIFDASWNPCHDAQAVCRIYRYGQKRRTYVYRLITDNSMERAIFSRQIGKNGLQQRVVDDKQMDIDITKRELEQLLVYDEALDVAAEEWNITTWQIDDALLWMTALSHSKMFSQIPFLHESLLMEREDRLSEEEKLEARMLYEREKQIYKNGDFDYDWTLRGGGRGNEFEGPRMPFSRMWSSASQQMHGPVPLRPTPMAMILERTMENLNNQEPTATSNEHPNGHAIQIITDREMELPCLTAPGQKGKVELHEKCWLVTLPSGVFIRSLRGDVYDARGTVYDTSRYKSGKEQNSFAPSEVIDLCDSDD</sequence>
<dbReference type="Pfam" id="PF00176">
    <property type="entry name" value="SNF2-rel_dom"/>
    <property type="match status" value="1"/>
</dbReference>
<evidence type="ECO:0000256" key="3">
    <source>
        <dbReference type="ARBA" id="ARBA00022741"/>
    </source>
</evidence>
<dbReference type="GO" id="GO:0003677">
    <property type="term" value="F:DNA binding"/>
    <property type="evidence" value="ECO:0007669"/>
    <property type="project" value="UniProtKB-KW"/>
</dbReference>
<feature type="domain" description="Helicase C-terminal" evidence="11">
    <location>
        <begin position="796"/>
        <end position="956"/>
    </location>
</feature>
<dbReference type="PROSITE" id="PS51192">
    <property type="entry name" value="HELICASE_ATP_BIND_1"/>
    <property type="match status" value="1"/>
</dbReference>
<dbReference type="GO" id="GO:0004386">
    <property type="term" value="F:helicase activity"/>
    <property type="evidence" value="ECO:0007669"/>
    <property type="project" value="UniProtKB-KW"/>
</dbReference>
<dbReference type="InterPro" id="IPR027417">
    <property type="entry name" value="P-loop_NTPase"/>
</dbReference>
<name>A0A1I7W164_LOALO</name>
<dbReference type="eggNOG" id="KOG1016">
    <property type="taxonomic scope" value="Eukaryota"/>
</dbReference>
<keyword evidence="7" id="KW-0238">DNA-binding</keyword>
<evidence type="ECO:0000256" key="2">
    <source>
        <dbReference type="ARBA" id="ARBA00007025"/>
    </source>
</evidence>
<keyword evidence="3" id="KW-0547">Nucleotide-binding</keyword>
<dbReference type="InterPro" id="IPR044574">
    <property type="entry name" value="ARIP4-like"/>
</dbReference>
<keyword evidence="4" id="KW-0378">Hydrolase</keyword>
<dbReference type="SMART" id="SM00490">
    <property type="entry name" value="HELICc"/>
    <property type="match status" value="1"/>
</dbReference>
<dbReference type="STRING" id="7209.A0A1I7W164"/>
<dbReference type="CDD" id="cd18793">
    <property type="entry name" value="SF2_C_SNF"/>
    <property type="match status" value="1"/>
</dbReference>
<dbReference type="InterPro" id="IPR049730">
    <property type="entry name" value="SNF2/RAD54-like_C"/>
</dbReference>
<dbReference type="GO" id="GO:0005524">
    <property type="term" value="F:ATP binding"/>
    <property type="evidence" value="ECO:0007669"/>
    <property type="project" value="UniProtKB-KW"/>
</dbReference>
<evidence type="ECO:0000256" key="8">
    <source>
        <dbReference type="ARBA" id="ARBA00023242"/>
    </source>
</evidence>
<protein>
    <submittedName>
        <fullName evidence="13">Helicase ARIP4</fullName>
    </submittedName>
</protein>
<evidence type="ECO:0000259" key="11">
    <source>
        <dbReference type="PROSITE" id="PS51194"/>
    </source>
</evidence>
<keyword evidence="6" id="KW-0067">ATP-binding</keyword>
<evidence type="ECO:0000313" key="12">
    <source>
        <dbReference type="Proteomes" id="UP000095285"/>
    </source>
</evidence>
<comment type="subcellular location">
    <subcellularLocation>
        <location evidence="1">Nucleus</location>
    </subcellularLocation>
</comment>
<dbReference type="SMART" id="SM00487">
    <property type="entry name" value="DEXDc"/>
    <property type="match status" value="1"/>
</dbReference>
<dbReference type="InterPro" id="IPR001650">
    <property type="entry name" value="Helicase_C-like"/>
</dbReference>
<dbReference type="SUPFAM" id="SSF52540">
    <property type="entry name" value="P-loop containing nucleoside triphosphate hydrolases"/>
    <property type="match status" value="2"/>
</dbReference>
<keyword evidence="8" id="KW-0539">Nucleus</keyword>
<keyword evidence="12" id="KW-1185">Reference proteome</keyword>
<evidence type="ECO:0000256" key="5">
    <source>
        <dbReference type="ARBA" id="ARBA00022806"/>
    </source>
</evidence>
<dbReference type="PANTHER" id="PTHR45797:SF1">
    <property type="entry name" value="HELICASE ARIP4"/>
    <property type="match status" value="1"/>
</dbReference>
<evidence type="ECO:0000256" key="1">
    <source>
        <dbReference type="ARBA" id="ARBA00004123"/>
    </source>
</evidence>
<dbReference type="InterPro" id="IPR014001">
    <property type="entry name" value="Helicase_ATP-bd"/>
</dbReference>
<evidence type="ECO:0000313" key="13">
    <source>
        <dbReference type="WBParaSite" id="EN70_8507"/>
    </source>
</evidence>
<dbReference type="PANTHER" id="PTHR45797">
    <property type="entry name" value="RAD54-LIKE"/>
    <property type="match status" value="1"/>
</dbReference>
<comment type="similarity">
    <text evidence="2">Belongs to the SNF2/RAD54 helicase family.</text>
</comment>
<dbReference type="InterPro" id="IPR000330">
    <property type="entry name" value="SNF2_N"/>
</dbReference>
<keyword evidence="5" id="KW-0347">Helicase</keyword>
<keyword evidence="9" id="KW-0175">Coiled coil</keyword>
<feature type="domain" description="Helicase ATP-binding" evidence="10">
    <location>
        <begin position="290"/>
        <end position="502"/>
    </location>
</feature>
<dbReference type="InterPro" id="IPR038718">
    <property type="entry name" value="SNF2-like_sf"/>
</dbReference>
<evidence type="ECO:0000256" key="6">
    <source>
        <dbReference type="ARBA" id="ARBA00022840"/>
    </source>
</evidence>
<dbReference type="Proteomes" id="UP000095285">
    <property type="component" value="Unassembled WGS sequence"/>
</dbReference>
<organism evidence="12 13">
    <name type="scientific">Loa loa</name>
    <name type="common">Eye worm</name>
    <name type="synonym">Filaria loa</name>
    <dbReference type="NCBI Taxonomy" id="7209"/>
    <lineage>
        <taxon>Eukaryota</taxon>
        <taxon>Metazoa</taxon>
        <taxon>Ecdysozoa</taxon>
        <taxon>Nematoda</taxon>
        <taxon>Chromadorea</taxon>
        <taxon>Rhabditida</taxon>
        <taxon>Spirurina</taxon>
        <taxon>Spiruromorpha</taxon>
        <taxon>Filarioidea</taxon>
        <taxon>Onchocercidae</taxon>
        <taxon>Loa</taxon>
    </lineage>
</organism>
<dbReference type="Pfam" id="PF00271">
    <property type="entry name" value="Helicase_C"/>
    <property type="match status" value="1"/>
</dbReference>
<dbReference type="GO" id="GO:0005634">
    <property type="term" value="C:nucleus"/>
    <property type="evidence" value="ECO:0007669"/>
    <property type="project" value="UniProtKB-SubCell"/>
</dbReference>
<feature type="coiled-coil region" evidence="9">
    <location>
        <begin position="100"/>
        <end position="127"/>
    </location>
</feature>
<evidence type="ECO:0000259" key="10">
    <source>
        <dbReference type="PROSITE" id="PS51192"/>
    </source>
</evidence>
<reference evidence="12" key="1">
    <citation type="submission" date="2012-04" db="EMBL/GenBank/DDBJ databases">
        <title>The Genome Sequence of Loa loa.</title>
        <authorList>
            <consortium name="The Broad Institute Genome Sequencing Platform"/>
            <consortium name="Broad Institute Genome Sequencing Center for Infectious Disease"/>
            <person name="Nutman T.B."/>
            <person name="Fink D.L."/>
            <person name="Russ C."/>
            <person name="Young S."/>
            <person name="Zeng Q."/>
            <person name="Gargeya S."/>
            <person name="Alvarado L."/>
            <person name="Berlin A."/>
            <person name="Chapman S.B."/>
            <person name="Chen Z."/>
            <person name="Freedman E."/>
            <person name="Gellesch M."/>
            <person name="Goldberg J."/>
            <person name="Griggs A."/>
            <person name="Gujja S."/>
            <person name="Heilman E.R."/>
            <person name="Heiman D."/>
            <person name="Howarth C."/>
            <person name="Mehta T."/>
            <person name="Neiman D."/>
            <person name="Pearson M."/>
            <person name="Roberts A."/>
            <person name="Saif S."/>
            <person name="Shea T."/>
            <person name="Shenoy N."/>
            <person name="Sisk P."/>
            <person name="Stolte C."/>
            <person name="Sykes S."/>
            <person name="White J."/>
            <person name="Yandava C."/>
            <person name="Haas B."/>
            <person name="Henn M.R."/>
            <person name="Nusbaum C."/>
            <person name="Birren B."/>
        </authorList>
    </citation>
    <scope>NUCLEOTIDE SEQUENCE [LARGE SCALE GENOMIC DNA]</scope>
</reference>
<reference evidence="13" key="2">
    <citation type="submission" date="2016-11" db="UniProtKB">
        <authorList>
            <consortium name="WormBaseParasite"/>
        </authorList>
    </citation>
    <scope>IDENTIFICATION</scope>
</reference>
<dbReference type="PROSITE" id="PS51194">
    <property type="entry name" value="HELICASE_CTER"/>
    <property type="match status" value="1"/>
</dbReference>
<dbReference type="Gene3D" id="3.40.50.300">
    <property type="entry name" value="P-loop containing nucleotide triphosphate hydrolases"/>
    <property type="match status" value="1"/>
</dbReference>
<evidence type="ECO:0000256" key="7">
    <source>
        <dbReference type="ARBA" id="ARBA00023125"/>
    </source>
</evidence>
<dbReference type="WBParaSite" id="EN70_8507">
    <property type="protein sequence ID" value="EN70_8507"/>
    <property type="gene ID" value="EN70_8507"/>
</dbReference>
<dbReference type="GO" id="GO:0016887">
    <property type="term" value="F:ATP hydrolysis activity"/>
    <property type="evidence" value="ECO:0007669"/>
    <property type="project" value="InterPro"/>
</dbReference>
<proteinExistence type="inferred from homology"/>
<accession>A0A1I7W164</accession>
<evidence type="ECO:0000256" key="9">
    <source>
        <dbReference type="SAM" id="Coils"/>
    </source>
</evidence>
<dbReference type="Gene3D" id="3.40.50.10810">
    <property type="entry name" value="Tandem AAA-ATPase domain"/>
    <property type="match status" value="1"/>
</dbReference>